<sequence length="69" mass="7860">MLADSSTRPLGDIVLHHRTIRRSADFSFHRLFYPLPSGLCILEQRAESVLSANHQRCLAMLKLQPIPSF</sequence>
<proteinExistence type="predicted"/>
<dbReference type="EMBL" id="JACXVP010000001">
    <property type="protein sequence ID" value="KAG5631422.1"/>
    <property type="molecule type" value="Genomic_DNA"/>
</dbReference>
<protein>
    <submittedName>
        <fullName evidence="1">Uncharacterized protein</fullName>
    </submittedName>
</protein>
<organism evidence="1 2">
    <name type="scientific">Solanum commersonii</name>
    <name type="common">Commerson's wild potato</name>
    <name type="synonym">Commerson's nightshade</name>
    <dbReference type="NCBI Taxonomy" id="4109"/>
    <lineage>
        <taxon>Eukaryota</taxon>
        <taxon>Viridiplantae</taxon>
        <taxon>Streptophyta</taxon>
        <taxon>Embryophyta</taxon>
        <taxon>Tracheophyta</taxon>
        <taxon>Spermatophyta</taxon>
        <taxon>Magnoliopsida</taxon>
        <taxon>eudicotyledons</taxon>
        <taxon>Gunneridae</taxon>
        <taxon>Pentapetalae</taxon>
        <taxon>asterids</taxon>
        <taxon>lamiids</taxon>
        <taxon>Solanales</taxon>
        <taxon>Solanaceae</taxon>
        <taxon>Solanoideae</taxon>
        <taxon>Solaneae</taxon>
        <taxon>Solanum</taxon>
    </lineage>
</organism>
<dbReference type="Proteomes" id="UP000824120">
    <property type="component" value="Chromosome 1"/>
</dbReference>
<dbReference type="AlphaFoldDB" id="A0A9J6B3V8"/>
<evidence type="ECO:0000313" key="1">
    <source>
        <dbReference type="EMBL" id="KAG5631422.1"/>
    </source>
</evidence>
<keyword evidence="2" id="KW-1185">Reference proteome</keyword>
<accession>A0A9J6B3V8</accession>
<gene>
    <name evidence="1" type="ORF">H5410_003139</name>
</gene>
<evidence type="ECO:0000313" key="2">
    <source>
        <dbReference type="Proteomes" id="UP000824120"/>
    </source>
</evidence>
<comment type="caution">
    <text evidence="1">The sequence shown here is derived from an EMBL/GenBank/DDBJ whole genome shotgun (WGS) entry which is preliminary data.</text>
</comment>
<name>A0A9J6B3V8_SOLCO</name>
<reference evidence="1 2" key="1">
    <citation type="submission" date="2020-09" db="EMBL/GenBank/DDBJ databases">
        <title>De no assembly of potato wild relative species, Solanum commersonii.</title>
        <authorList>
            <person name="Cho K."/>
        </authorList>
    </citation>
    <scope>NUCLEOTIDE SEQUENCE [LARGE SCALE GENOMIC DNA]</scope>
    <source>
        <strain evidence="1">LZ3.2</strain>
        <tissue evidence="1">Leaf</tissue>
    </source>
</reference>